<keyword evidence="2" id="KW-1185">Reference proteome</keyword>
<reference evidence="1" key="1">
    <citation type="journal article" date="2025" name="Int. J. Syst. Evol. Microbiol.">
        <title>Inconstantimicrobium mannanitabidum sp. nov., a novel member of the family Clostridiaceae isolated from anoxic soil under the treatment of reductive soil disinfestation.</title>
        <authorList>
            <person name="Ueki A."/>
            <person name="Tonouchi A."/>
            <person name="Honma S."/>
            <person name="Kaku N."/>
            <person name="Ueki K."/>
        </authorList>
    </citation>
    <scope>NUCLEOTIDE SEQUENCE</scope>
    <source>
        <strain evidence="1">TW13</strain>
    </source>
</reference>
<dbReference type="Proteomes" id="UP001058074">
    <property type="component" value="Unassembled WGS sequence"/>
</dbReference>
<evidence type="ECO:0000313" key="1">
    <source>
        <dbReference type="EMBL" id="GKX67081.1"/>
    </source>
</evidence>
<organism evidence="1 2">
    <name type="scientific">Inconstantimicrobium mannanitabidum</name>
    <dbReference type="NCBI Taxonomy" id="1604901"/>
    <lineage>
        <taxon>Bacteria</taxon>
        <taxon>Bacillati</taxon>
        <taxon>Bacillota</taxon>
        <taxon>Clostridia</taxon>
        <taxon>Eubacteriales</taxon>
        <taxon>Clostridiaceae</taxon>
        <taxon>Inconstantimicrobium</taxon>
    </lineage>
</organism>
<proteinExistence type="predicted"/>
<name>A0ACB5RE91_9CLOT</name>
<evidence type="ECO:0000313" key="2">
    <source>
        <dbReference type="Proteomes" id="UP001058074"/>
    </source>
</evidence>
<comment type="caution">
    <text evidence="1">The sequence shown here is derived from an EMBL/GenBank/DDBJ whole genome shotgun (WGS) entry which is preliminary data.</text>
</comment>
<accession>A0ACB5RE91</accession>
<dbReference type="EMBL" id="BROD01000001">
    <property type="protein sequence ID" value="GKX67081.1"/>
    <property type="molecule type" value="Genomic_DNA"/>
</dbReference>
<gene>
    <name evidence="1" type="ORF">rsdtw13_23390</name>
</gene>
<sequence length="118" mass="13330">MRTKVKQIIFDIIKVIKIATITFLCILVIIGGISLIVYKGKFVPSLDIVRAVLFFGAGIGLIITAALVLKRNTDDAIEKRPEWQNKFKSISFRTFIATFSVTIIIYGCIIDYIRYALK</sequence>
<protein>
    <submittedName>
        <fullName evidence="1">Uncharacterized protein</fullName>
    </submittedName>
</protein>